<reference evidence="1" key="2">
    <citation type="submission" date="2021-04" db="EMBL/GenBank/DDBJ databases">
        <authorList>
            <person name="Gilroy R."/>
        </authorList>
    </citation>
    <scope>NUCLEOTIDE SEQUENCE</scope>
    <source>
        <strain evidence="1">ChiHecec2B26-446</strain>
    </source>
</reference>
<dbReference type="EMBL" id="DXHV01000083">
    <property type="protein sequence ID" value="HIW01568.1"/>
    <property type="molecule type" value="Genomic_DNA"/>
</dbReference>
<proteinExistence type="predicted"/>
<organism evidence="1 2">
    <name type="scientific">Candidatus Desulfovibrio intestinipullorum</name>
    <dbReference type="NCBI Taxonomy" id="2838536"/>
    <lineage>
        <taxon>Bacteria</taxon>
        <taxon>Pseudomonadati</taxon>
        <taxon>Thermodesulfobacteriota</taxon>
        <taxon>Desulfovibrionia</taxon>
        <taxon>Desulfovibrionales</taxon>
        <taxon>Desulfovibrionaceae</taxon>
        <taxon>Desulfovibrio</taxon>
    </lineage>
</organism>
<dbReference type="AlphaFoldDB" id="A0A9D1PYD6"/>
<reference evidence="1" key="1">
    <citation type="journal article" date="2021" name="PeerJ">
        <title>Extensive microbial diversity within the chicken gut microbiome revealed by metagenomics and culture.</title>
        <authorList>
            <person name="Gilroy R."/>
            <person name="Ravi A."/>
            <person name="Getino M."/>
            <person name="Pursley I."/>
            <person name="Horton D.L."/>
            <person name="Alikhan N.F."/>
            <person name="Baker D."/>
            <person name="Gharbi K."/>
            <person name="Hall N."/>
            <person name="Watson M."/>
            <person name="Adriaenssens E.M."/>
            <person name="Foster-Nyarko E."/>
            <person name="Jarju S."/>
            <person name="Secka A."/>
            <person name="Antonio M."/>
            <person name="Oren A."/>
            <person name="Chaudhuri R.R."/>
            <person name="La Ragione R."/>
            <person name="Hildebrand F."/>
            <person name="Pallen M.J."/>
        </authorList>
    </citation>
    <scope>NUCLEOTIDE SEQUENCE</scope>
    <source>
        <strain evidence="1">ChiHecec2B26-446</strain>
    </source>
</reference>
<comment type="caution">
    <text evidence="1">The sequence shown here is derived from an EMBL/GenBank/DDBJ whole genome shotgun (WGS) entry which is preliminary data.</text>
</comment>
<name>A0A9D1PYD6_9BACT</name>
<evidence type="ECO:0000313" key="1">
    <source>
        <dbReference type="EMBL" id="HIW01568.1"/>
    </source>
</evidence>
<protein>
    <submittedName>
        <fullName evidence="1">Uncharacterized protein</fullName>
    </submittedName>
</protein>
<sequence>MARKTFFLARLCRGECADRLSCWSRLPSSPWERAVREKGSGWTTTLRNADIADYFRRHVLA</sequence>
<dbReference type="Proteomes" id="UP000886752">
    <property type="component" value="Unassembled WGS sequence"/>
</dbReference>
<accession>A0A9D1PYD6</accession>
<gene>
    <name evidence="1" type="ORF">H9894_10355</name>
</gene>
<evidence type="ECO:0000313" key="2">
    <source>
        <dbReference type="Proteomes" id="UP000886752"/>
    </source>
</evidence>